<keyword evidence="4" id="KW-1185">Reference proteome</keyword>
<evidence type="ECO:0000256" key="1">
    <source>
        <dbReference type="SAM" id="Phobius"/>
    </source>
</evidence>
<evidence type="ECO:0000313" key="3">
    <source>
        <dbReference type="EMBL" id="MBK5897524.1"/>
    </source>
</evidence>
<dbReference type="SUPFAM" id="SSF69304">
    <property type="entry name" value="Tricorn protease N-terminal domain"/>
    <property type="match status" value="1"/>
</dbReference>
<keyword evidence="1" id="KW-1133">Transmembrane helix</keyword>
<reference evidence="3 4" key="1">
    <citation type="submission" date="2021-01" db="EMBL/GenBank/DDBJ databases">
        <title>Isolation and description of Catonella massiliensis sp. nov., a novel Catonella species, isolated from a stable periodontitis subject.</title>
        <authorList>
            <person name="Antezack A."/>
            <person name="Boxberger M."/>
            <person name="La Scola B."/>
            <person name="Monnet-Corti V."/>
        </authorList>
    </citation>
    <scope>NUCLEOTIDE SEQUENCE [LARGE SCALE GENOMIC DNA]</scope>
    <source>
        <strain evidence="3 4">Marseille-Q4567</strain>
    </source>
</reference>
<dbReference type="Pfam" id="PF16472">
    <property type="entry name" value="DUF5050"/>
    <property type="match status" value="1"/>
</dbReference>
<sequence length="351" mass="39664">MQKRKLGSIKSNILLLLVLVTIATIFVVAKYSGRVIPNVEGAVGNTACNLYNGGLFCADDDRIYFSNLNDGGALYSMSKNLDDFQYMQEDTVGYINNTSNYVVYSRLNYTRNDSVKHVLQFSYSGIYRVNKKGSHSIGGIYAYDVGAVSLIGNEVYYQKHEKDGNMNLYRASLDGKKDELLLEEKVVPGTLTSTKIYYAGAEGDHYIYSFDPDSKQKVVIYKGNCYQPVLIGGNIYFISLSQNYNIAKIDELGQNPTILVEEKCSYYNVTPDEQYIVYQVDDGKKNRLEVMDLSTRKKTVVKEGDYNGISIIGDRVFFREFGTDDEYYFSLNAPDVVESFNPPDLTEDKKK</sequence>
<name>A0ABS1J0V8_9FIRM</name>
<dbReference type="InterPro" id="IPR011042">
    <property type="entry name" value="6-blade_b-propeller_TolB-like"/>
</dbReference>
<keyword evidence="1" id="KW-0812">Transmembrane</keyword>
<accession>A0ABS1J0V8</accession>
<evidence type="ECO:0000313" key="4">
    <source>
        <dbReference type="Proteomes" id="UP000604730"/>
    </source>
</evidence>
<dbReference type="Gene3D" id="2.120.10.30">
    <property type="entry name" value="TolB, C-terminal domain"/>
    <property type="match status" value="1"/>
</dbReference>
<evidence type="ECO:0000259" key="2">
    <source>
        <dbReference type="Pfam" id="PF16472"/>
    </source>
</evidence>
<feature type="transmembrane region" description="Helical" evidence="1">
    <location>
        <begin position="12"/>
        <end position="29"/>
    </location>
</feature>
<keyword evidence="1" id="KW-0472">Membrane</keyword>
<proteinExistence type="predicted"/>
<feature type="domain" description="Prolow-density lipoprotein receptor-related protein 1-like beta-propeller" evidence="2">
    <location>
        <begin position="45"/>
        <end position="328"/>
    </location>
</feature>
<comment type="caution">
    <text evidence="3">The sequence shown here is derived from an EMBL/GenBank/DDBJ whole genome shotgun (WGS) entry which is preliminary data.</text>
</comment>
<dbReference type="Proteomes" id="UP000604730">
    <property type="component" value="Unassembled WGS sequence"/>
</dbReference>
<dbReference type="RefSeq" id="WP_208429000.1">
    <property type="nucleotide sequence ID" value="NZ_JAEPRJ010000001.1"/>
</dbReference>
<organism evidence="3 4">
    <name type="scientific">Catonella massiliensis</name>
    <dbReference type="NCBI Taxonomy" id="2799636"/>
    <lineage>
        <taxon>Bacteria</taxon>
        <taxon>Bacillati</taxon>
        <taxon>Bacillota</taxon>
        <taxon>Clostridia</taxon>
        <taxon>Lachnospirales</taxon>
        <taxon>Lachnospiraceae</taxon>
        <taxon>Catonella</taxon>
    </lineage>
</organism>
<dbReference type="EMBL" id="JAEPRJ010000001">
    <property type="protein sequence ID" value="MBK5897524.1"/>
    <property type="molecule type" value="Genomic_DNA"/>
</dbReference>
<protein>
    <submittedName>
        <fullName evidence="3">DUF5050 domain-containing protein</fullName>
    </submittedName>
</protein>
<gene>
    <name evidence="3" type="ORF">JJN12_07000</name>
</gene>
<dbReference type="InterPro" id="IPR032485">
    <property type="entry name" value="LRP1-like_beta_prop"/>
</dbReference>